<keyword evidence="8" id="KW-1185">Reference proteome</keyword>
<dbReference type="Pfam" id="PF02721">
    <property type="entry name" value="DUF223"/>
    <property type="match status" value="1"/>
</dbReference>
<dbReference type="AlphaFoldDB" id="A0AAP0C3Z0"/>
<dbReference type="SUPFAM" id="SSF50249">
    <property type="entry name" value="Nucleic acid-binding proteins"/>
    <property type="match status" value="3"/>
</dbReference>
<feature type="domain" description="TF-B3" evidence="6">
    <location>
        <begin position="1"/>
        <end position="80"/>
    </location>
</feature>
<organism evidence="7 8">
    <name type="scientific">Deinandra increscens subsp. villosa</name>
    <dbReference type="NCBI Taxonomy" id="3103831"/>
    <lineage>
        <taxon>Eukaryota</taxon>
        <taxon>Viridiplantae</taxon>
        <taxon>Streptophyta</taxon>
        <taxon>Embryophyta</taxon>
        <taxon>Tracheophyta</taxon>
        <taxon>Spermatophyta</taxon>
        <taxon>Magnoliopsida</taxon>
        <taxon>eudicotyledons</taxon>
        <taxon>Gunneridae</taxon>
        <taxon>Pentapetalae</taxon>
        <taxon>asterids</taxon>
        <taxon>campanulids</taxon>
        <taxon>Asterales</taxon>
        <taxon>Asteraceae</taxon>
        <taxon>Asteroideae</taxon>
        <taxon>Heliantheae alliance</taxon>
        <taxon>Madieae</taxon>
        <taxon>Madiinae</taxon>
        <taxon>Deinandra</taxon>
    </lineage>
</organism>
<feature type="non-terminal residue" evidence="7">
    <location>
        <position position="1"/>
    </location>
</feature>
<dbReference type="InterPro" id="IPR003340">
    <property type="entry name" value="B3_DNA-bd"/>
</dbReference>
<accession>A0AAP0C3Z0</accession>
<gene>
    <name evidence="7" type="ORF">SSX86_032256</name>
</gene>
<dbReference type="PANTHER" id="PTHR47165">
    <property type="entry name" value="OS03G0429900 PROTEIN"/>
    <property type="match status" value="1"/>
</dbReference>
<name>A0AAP0C3Z0_9ASTR</name>
<dbReference type="Proteomes" id="UP001408789">
    <property type="component" value="Unassembled WGS sequence"/>
</dbReference>
<evidence type="ECO:0000313" key="7">
    <source>
        <dbReference type="EMBL" id="KAK9048775.1"/>
    </source>
</evidence>
<evidence type="ECO:0000256" key="2">
    <source>
        <dbReference type="ARBA" id="ARBA00023015"/>
    </source>
</evidence>
<dbReference type="Pfam" id="PF08646">
    <property type="entry name" value="Rep_fac-A_C"/>
    <property type="match status" value="1"/>
</dbReference>
<dbReference type="GO" id="GO:0003677">
    <property type="term" value="F:DNA binding"/>
    <property type="evidence" value="ECO:0007669"/>
    <property type="project" value="UniProtKB-KW"/>
</dbReference>
<dbReference type="PANTHER" id="PTHR47165:SF4">
    <property type="entry name" value="OS03G0429900 PROTEIN"/>
    <property type="match status" value="1"/>
</dbReference>
<comment type="subcellular location">
    <subcellularLocation>
        <location evidence="1">Nucleus</location>
    </subcellularLocation>
</comment>
<proteinExistence type="predicted"/>
<keyword evidence="3" id="KW-0238">DNA-binding</keyword>
<evidence type="ECO:0000256" key="1">
    <source>
        <dbReference type="ARBA" id="ARBA00004123"/>
    </source>
</evidence>
<dbReference type="InterPro" id="IPR012340">
    <property type="entry name" value="NA-bd_OB-fold"/>
</dbReference>
<keyword evidence="2" id="KW-0805">Transcription regulation</keyword>
<evidence type="ECO:0000256" key="4">
    <source>
        <dbReference type="ARBA" id="ARBA00023163"/>
    </source>
</evidence>
<dbReference type="InterPro" id="IPR013955">
    <property type="entry name" value="Rep_factor-A_C"/>
</dbReference>
<dbReference type="Gene3D" id="2.40.50.140">
    <property type="entry name" value="Nucleic acid-binding proteins"/>
    <property type="match status" value="3"/>
</dbReference>
<dbReference type="SUPFAM" id="SSF101936">
    <property type="entry name" value="DNA-binding pseudobarrel domain"/>
    <property type="match status" value="1"/>
</dbReference>
<evidence type="ECO:0000259" key="6">
    <source>
        <dbReference type="PROSITE" id="PS50863"/>
    </source>
</evidence>
<dbReference type="GO" id="GO:0005634">
    <property type="term" value="C:nucleus"/>
    <property type="evidence" value="ECO:0007669"/>
    <property type="project" value="UniProtKB-SubCell"/>
</dbReference>
<protein>
    <recommendedName>
        <fullName evidence="6">TF-B3 domain-containing protein</fullName>
    </recommendedName>
</protein>
<dbReference type="InterPro" id="IPR003871">
    <property type="entry name" value="RFA1B/D_OB_1st"/>
</dbReference>
<evidence type="ECO:0000313" key="8">
    <source>
        <dbReference type="Proteomes" id="UP001408789"/>
    </source>
</evidence>
<keyword evidence="5" id="KW-0539">Nucleus</keyword>
<evidence type="ECO:0000256" key="5">
    <source>
        <dbReference type="ARBA" id="ARBA00023242"/>
    </source>
</evidence>
<evidence type="ECO:0000256" key="3">
    <source>
        <dbReference type="ARBA" id="ARBA00023125"/>
    </source>
</evidence>
<comment type="caution">
    <text evidence="7">The sequence shown here is derived from an EMBL/GenBank/DDBJ whole genome shotgun (WGS) entry which is preliminary data.</text>
</comment>
<reference evidence="7 8" key="1">
    <citation type="submission" date="2024-04" db="EMBL/GenBank/DDBJ databases">
        <title>The reference genome of an endangered Asteraceae, Deinandra increscens subsp. villosa, native to the Central Coast of California.</title>
        <authorList>
            <person name="Guilliams M."/>
            <person name="Hasenstab-Lehman K."/>
            <person name="Meyer R."/>
            <person name="Mcevoy S."/>
        </authorList>
    </citation>
    <scope>NUCLEOTIDE SEQUENCE [LARGE SCALE GENOMIC DNA]</scope>
    <source>
        <tissue evidence="7">Leaf</tissue>
    </source>
</reference>
<dbReference type="InterPro" id="IPR015300">
    <property type="entry name" value="DNA-bd_pseudobarrel_sf"/>
</dbReference>
<dbReference type="PROSITE" id="PS50863">
    <property type="entry name" value="B3"/>
    <property type="match status" value="1"/>
</dbReference>
<sequence>PLPSHFSSEIFNDVPPTHQITVFFSHHKQFTIRIRKIRDELCIAEGWTDMVQQIPITENYFLLFTIRDESYYVLEVFRPNGSNVLDISSDEEDDNEHDGYEGDEVQADPVVAQEPEGEQGVAVPDLEMLDVPSDVVDPVQPPSDVIFDAVVVVRDRFRIPMKLSNMAWFYGKMNLNVIYQDAPVEIMELRSEWSRGYTRIDDSVATGKYYDGQSFNLIKDLNVSKDNFVMKLRLLKVWRKNQYSNKNLPYSIEMIMLDEESNRIQGNCLSKWWDRFEQYLREDFVLIIRKPSLGENKGTFKYINNNIKVCLVGNTDVQLTDCWNGGVNGFQFADFQEIIDMKIEKGISIDVMGMILNSNAPVIYGSNEDGTPKRRLNFSVQDVKGRVIWINLFEEYCERLIAYVNSKPKHTKVAIILQFARFSIYKGSHSVCNAYQHSKLFLNSDCEEMNEFIKSYNQTQRDVPSSSISRLSESMSYNLEQDFLHDSEFNHIAELNLISEVKKVIILGTIKCLLEGSRWYYFSCKACNKQVERLPNPEATSTSGDLWIYKCNTSACIEEKRKIEATTKYKLLIKVQDTTGTVVLTMFDKEARRLIKVSAVDLLARYVDDGKPPVEVESIFEKRIAVKVDVSEFNIDKGYKYFTIDAVTDKSSIITELDEKHNKEQTNFSTSVTVESEGGAENESIFNKDVGADRDSTLPLAALSDKKSQTRCVSSGKVFSEDGQLKRKLNEIYDVDDGAGSSPSKEHLYDLDVGVDGNQHQLLVPKVEK</sequence>
<dbReference type="EMBL" id="JBCNJP010010113">
    <property type="protein sequence ID" value="KAK9048775.1"/>
    <property type="molecule type" value="Genomic_DNA"/>
</dbReference>
<keyword evidence="4" id="KW-0804">Transcription</keyword>